<evidence type="ECO:0000313" key="3">
    <source>
        <dbReference type="EMBL" id="CAF0958741.1"/>
    </source>
</evidence>
<feature type="signal peptide" evidence="2">
    <location>
        <begin position="1"/>
        <end position="20"/>
    </location>
</feature>
<protein>
    <submittedName>
        <fullName evidence="3">Uncharacterized protein</fullName>
    </submittedName>
</protein>
<feature type="chain" id="PRO_5032509890" evidence="2">
    <location>
        <begin position="21"/>
        <end position="242"/>
    </location>
</feature>
<dbReference type="AlphaFoldDB" id="A0A814DUD7"/>
<reference evidence="3" key="1">
    <citation type="submission" date="2021-02" db="EMBL/GenBank/DDBJ databases">
        <authorList>
            <person name="Nowell W R."/>
        </authorList>
    </citation>
    <scope>NUCLEOTIDE SEQUENCE</scope>
    <source>
        <strain evidence="3">Ploen Becks lab</strain>
    </source>
</reference>
<organism evidence="3 4">
    <name type="scientific">Brachionus calyciflorus</name>
    <dbReference type="NCBI Taxonomy" id="104777"/>
    <lineage>
        <taxon>Eukaryota</taxon>
        <taxon>Metazoa</taxon>
        <taxon>Spiralia</taxon>
        <taxon>Gnathifera</taxon>
        <taxon>Rotifera</taxon>
        <taxon>Eurotatoria</taxon>
        <taxon>Monogononta</taxon>
        <taxon>Pseudotrocha</taxon>
        <taxon>Ploima</taxon>
        <taxon>Brachionidae</taxon>
        <taxon>Brachionus</taxon>
    </lineage>
</organism>
<proteinExistence type="predicted"/>
<feature type="region of interest" description="Disordered" evidence="1">
    <location>
        <begin position="55"/>
        <end position="95"/>
    </location>
</feature>
<evidence type="ECO:0000256" key="1">
    <source>
        <dbReference type="SAM" id="MobiDB-lite"/>
    </source>
</evidence>
<sequence>MNRQFVLLLILSVSICLIVSKPLARKVAKNPKLKRQISDLFNYNFNQYVPNTMNSGNTGMNNNGYNNNYNSYNGQQQQNFNSGSYNGNYNQQNTQNSQYNNYGGGLSGLLGTVGNYGNGNNKNQNGQNPNHNILTENNRYPDLELMGNTVFEHSLTTPSSLFNKDPNNPQNATTKTSTKKTTSEIPVMTIEPLQENFSKSFDPYFGMTTRAIPVTPQALWFSRYFDFTAPINAIPFSHYNNI</sequence>
<gene>
    <name evidence="3" type="ORF">OXX778_LOCUS14332</name>
</gene>
<dbReference type="OrthoDB" id="10625409at2759"/>
<keyword evidence="2" id="KW-0732">Signal</keyword>
<evidence type="ECO:0000256" key="2">
    <source>
        <dbReference type="SAM" id="SignalP"/>
    </source>
</evidence>
<keyword evidence="4" id="KW-1185">Reference proteome</keyword>
<evidence type="ECO:0000313" key="4">
    <source>
        <dbReference type="Proteomes" id="UP000663879"/>
    </source>
</evidence>
<name>A0A814DUD7_9BILA</name>
<dbReference type="Proteomes" id="UP000663879">
    <property type="component" value="Unassembled WGS sequence"/>
</dbReference>
<feature type="region of interest" description="Disordered" evidence="1">
    <location>
        <begin position="159"/>
        <end position="182"/>
    </location>
</feature>
<accession>A0A814DUD7</accession>
<comment type="caution">
    <text evidence="3">The sequence shown here is derived from an EMBL/GenBank/DDBJ whole genome shotgun (WGS) entry which is preliminary data.</text>
</comment>
<dbReference type="EMBL" id="CAJNOC010002931">
    <property type="protein sequence ID" value="CAF0958741.1"/>
    <property type="molecule type" value="Genomic_DNA"/>
</dbReference>
<feature type="compositionally biased region" description="Polar residues" evidence="1">
    <location>
        <begin position="159"/>
        <end position="172"/>
    </location>
</feature>